<proteinExistence type="predicted"/>
<accession>A0ACA9SZ29</accession>
<dbReference type="EMBL" id="CAJVQC010173342">
    <property type="protein sequence ID" value="CAG8850931.1"/>
    <property type="molecule type" value="Genomic_DNA"/>
</dbReference>
<reference evidence="1" key="1">
    <citation type="submission" date="2021-06" db="EMBL/GenBank/DDBJ databases">
        <authorList>
            <person name="Kallberg Y."/>
            <person name="Tangrot J."/>
            <person name="Rosling A."/>
        </authorList>
    </citation>
    <scope>NUCLEOTIDE SEQUENCE</scope>
    <source>
        <strain evidence="1">MA461A</strain>
    </source>
</reference>
<feature type="non-terminal residue" evidence="1">
    <location>
        <position position="74"/>
    </location>
</feature>
<protein>
    <submittedName>
        <fullName evidence="1">26016_t:CDS:1</fullName>
    </submittedName>
</protein>
<organism evidence="1 2">
    <name type="scientific">Racocetra persica</name>
    <dbReference type="NCBI Taxonomy" id="160502"/>
    <lineage>
        <taxon>Eukaryota</taxon>
        <taxon>Fungi</taxon>
        <taxon>Fungi incertae sedis</taxon>
        <taxon>Mucoromycota</taxon>
        <taxon>Glomeromycotina</taxon>
        <taxon>Glomeromycetes</taxon>
        <taxon>Diversisporales</taxon>
        <taxon>Gigasporaceae</taxon>
        <taxon>Racocetra</taxon>
    </lineage>
</organism>
<dbReference type="Proteomes" id="UP000789920">
    <property type="component" value="Unassembled WGS sequence"/>
</dbReference>
<sequence length="74" mass="8526">TDVPEILIRAGKLVNKMLPNFTIKLEIDPEKLTSNHSFSQELLNTNHKFPPILLMYGTEDKISNTEVTKKFYGY</sequence>
<gene>
    <name evidence="1" type="ORF">RPERSI_LOCUS36330</name>
</gene>
<name>A0ACA9SZ29_9GLOM</name>
<evidence type="ECO:0000313" key="1">
    <source>
        <dbReference type="EMBL" id="CAG8850931.1"/>
    </source>
</evidence>
<feature type="non-terminal residue" evidence="1">
    <location>
        <position position="1"/>
    </location>
</feature>
<comment type="caution">
    <text evidence="1">The sequence shown here is derived from an EMBL/GenBank/DDBJ whole genome shotgun (WGS) entry which is preliminary data.</text>
</comment>
<keyword evidence="2" id="KW-1185">Reference proteome</keyword>
<evidence type="ECO:0000313" key="2">
    <source>
        <dbReference type="Proteomes" id="UP000789920"/>
    </source>
</evidence>